<evidence type="ECO:0000313" key="6">
    <source>
        <dbReference type="EMBL" id="OOM75802.1"/>
    </source>
</evidence>
<dbReference type="SUPFAM" id="SSF56281">
    <property type="entry name" value="Metallo-hydrolase/oxidoreductase"/>
    <property type="match status" value="1"/>
</dbReference>
<keyword evidence="4" id="KW-0862">Zinc</keyword>
<evidence type="ECO:0000313" key="7">
    <source>
        <dbReference type="Proteomes" id="UP000190890"/>
    </source>
</evidence>
<keyword evidence="2" id="KW-0479">Metal-binding</keyword>
<keyword evidence="7" id="KW-1185">Reference proteome</keyword>
<proteinExistence type="predicted"/>
<comment type="cofactor">
    <cofactor evidence="1">
        <name>Zn(2+)</name>
        <dbReference type="ChEBI" id="CHEBI:29105"/>
    </cofactor>
</comment>
<reference evidence="6 7" key="1">
    <citation type="submission" date="2016-05" db="EMBL/GenBank/DDBJ databases">
        <title>Microbial solvent formation.</title>
        <authorList>
            <person name="Poehlein A."/>
            <person name="Montoya Solano J.D."/>
            <person name="Flitsch S."/>
            <person name="Krabben P."/>
            <person name="Duerre P."/>
            <person name="Daniel R."/>
        </authorList>
    </citation>
    <scope>NUCLEOTIDE SEQUENCE [LARGE SCALE GENOMIC DNA]</scope>
    <source>
        <strain evidence="6 7">DSM 2619</strain>
    </source>
</reference>
<dbReference type="Proteomes" id="UP000190890">
    <property type="component" value="Unassembled WGS sequence"/>
</dbReference>
<sequence>MIIKTIMAGTYEENCYLVMNEDTRELAIVDPGGKSALIEEEIKKLNGEPKFILLTHGHMDHVDGVVELVNKLNIPFYINEIEEKYMENDEYVFGTLPKSSGYLKEGDTLTLGEDIIKVIETPGHTAGGICFLISDKLFTGDTLFQGSIGRSDFPGGNGRQLIQNIKDKLLPLGDDIEVYPGHGNPSTIGYEKRMNPYL</sequence>
<evidence type="ECO:0000256" key="2">
    <source>
        <dbReference type="ARBA" id="ARBA00022723"/>
    </source>
</evidence>
<dbReference type="STRING" id="29367.CLPUN_30360"/>
<dbReference type="GO" id="GO:0046872">
    <property type="term" value="F:metal ion binding"/>
    <property type="evidence" value="ECO:0007669"/>
    <property type="project" value="UniProtKB-KW"/>
</dbReference>
<dbReference type="InterPro" id="IPR051453">
    <property type="entry name" value="MBL_Glyoxalase_II"/>
</dbReference>
<dbReference type="Pfam" id="PF00753">
    <property type="entry name" value="Lactamase_B"/>
    <property type="match status" value="1"/>
</dbReference>
<dbReference type="RefSeq" id="WP_077848109.1">
    <property type="nucleotide sequence ID" value="NZ_LZZM01000180.1"/>
</dbReference>
<dbReference type="SMART" id="SM00849">
    <property type="entry name" value="Lactamase_B"/>
    <property type="match status" value="1"/>
</dbReference>
<dbReference type="OrthoDB" id="9802248at2"/>
<accession>A0A1S8TDU6</accession>
<evidence type="ECO:0000256" key="4">
    <source>
        <dbReference type="ARBA" id="ARBA00022833"/>
    </source>
</evidence>
<dbReference type="GO" id="GO:0016787">
    <property type="term" value="F:hydrolase activity"/>
    <property type="evidence" value="ECO:0007669"/>
    <property type="project" value="UniProtKB-KW"/>
</dbReference>
<gene>
    <name evidence="6" type="ORF">CLPUN_30360</name>
</gene>
<dbReference type="PANTHER" id="PTHR46233">
    <property type="entry name" value="HYDROXYACYLGLUTATHIONE HYDROLASE GLOC"/>
    <property type="match status" value="1"/>
</dbReference>
<dbReference type="InterPro" id="IPR036866">
    <property type="entry name" value="RibonucZ/Hydroxyglut_hydro"/>
</dbReference>
<dbReference type="PANTHER" id="PTHR46233:SF3">
    <property type="entry name" value="HYDROXYACYLGLUTATHIONE HYDROLASE GLOC"/>
    <property type="match status" value="1"/>
</dbReference>
<organism evidence="6 7">
    <name type="scientific">Clostridium puniceum</name>
    <dbReference type="NCBI Taxonomy" id="29367"/>
    <lineage>
        <taxon>Bacteria</taxon>
        <taxon>Bacillati</taxon>
        <taxon>Bacillota</taxon>
        <taxon>Clostridia</taxon>
        <taxon>Eubacteriales</taxon>
        <taxon>Clostridiaceae</taxon>
        <taxon>Clostridium</taxon>
    </lineage>
</organism>
<dbReference type="AlphaFoldDB" id="A0A1S8TDU6"/>
<comment type="caution">
    <text evidence="6">The sequence shown here is derived from an EMBL/GenBank/DDBJ whole genome shotgun (WGS) entry which is preliminary data.</text>
</comment>
<dbReference type="EMBL" id="LZZM01000180">
    <property type="protein sequence ID" value="OOM75802.1"/>
    <property type="molecule type" value="Genomic_DNA"/>
</dbReference>
<evidence type="ECO:0000256" key="1">
    <source>
        <dbReference type="ARBA" id="ARBA00001947"/>
    </source>
</evidence>
<dbReference type="InterPro" id="IPR001279">
    <property type="entry name" value="Metallo-B-lactamas"/>
</dbReference>
<evidence type="ECO:0000259" key="5">
    <source>
        <dbReference type="SMART" id="SM00849"/>
    </source>
</evidence>
<dbReference type="CDD" id="cd06262">
    <property type="entry name" value="metallo-hydrolase-like_MBL-fold"/>
    <property type="match status" value="1"/>
</dbReference>
<dbReference type="Gene3D" id="3.60.15.10">
    <property type="entry name" value="Ribonuclease Z/Hydroxyacylglutathione hydrolase-like"/>
    <property type="match status" value="1"/>
</dbReference>
<feature type="domain" description="Metallo-beta-lactamase" evidence="5">
    <location>
        <begin position="12"/>
        <end position="182"/>
    </location>
</feature>
<name>A0A1S8TDU6_9CLOT</name>
<evidence type="ECO:0000256" key="3">
    <source>
        <dbReference type="ARBA" id="ARBA00022801"/>
    </source>
</evidence>
<dbReference type="EC" id="3.-.-.-" evidence="6"/>
<keyword evidence="3 6" id="KW-0378">Hydrolase</keyword>
<protein>
    <submittedName>
        <fullName evidence="6">Putative metallo-hydrolase</fullName>
        <ecNumber evidence="6">3.-.-.-</ecNumber>
    </submittedName>
</protein>